<dbReference type="InterPro" id="IPR011102">
    <property type="entry name" value="Sig_transdc_His_kinase_HWE"/>
</dbReference>
<feature type="domain" description="PAS" evidence="17">
    <location>
        <begin position="173"/>
        <end position="242"/>
    </location>
</feature>
<dbReference type="InterPro" id="IPR013767">
    <property type="entry name" value="PAS_fold"/>
</dbReference>
<dbReference type="InterPro" id="IPR000700">
    <property type="entry name" value="PAS-assoc_C"/>
</dbReference>
<dbReference type="NCBIfam" id="TIGR00229">
    <property type="entry name" value="sensory_box"/>
    <property type="match status" value="1"/>
</dbReference>
<gene>
    <name evidence="19" type="ORF">QO005_002212</name>
</gene>
<keyword evidence="15" id="KW-0843">Virulence</keyword>
<evidence type="ECO:0000313" key="20">
    <source>
        <dbReference type="Proteomes" id="UP001235269"/>
    </source>
</evidence>
<dbReference type="EMBL" id="JAUSWH010000005">
    <property type="protein sequence ID" value="MDQ0455872.1"/>
    <property type="molecule type" value="Genomic_DNA"/>
</dbReference>
<evidence type="ECO:0000256" key="14">
    <source>
        <dbReference type="ARBA" id="ARBA00022991"/>
    </source>
</evidence>
<dbReference type="Pfam" id="PF08448">
    <property type="entry name" value="PAS_4"/>
    <property type="match status" value="1"/>
</dbReference>
<comment type="caution">
    <text evidence="19">The sequence shown here is derived from an EMBL/GenBank/DDBJ whole genome shotgun (WGS) entry which is preliminary data.</text>
</comment>
<evidence type="ECO:0000256" key="16">
    <source>
        <dbReference type="ARBA" id="ARBA00023170"/>
    </source>
</evidence>
<dbReference type="PANTHER" id="PTHR41523">
    <property type="entry name" value="TWO-COMPONENT SYSTEM SENSOR PROTEIN"/>
    <property type="match status" value="1"/>
</dbReference>
<keyword evidence="8" id="KW-0288">FMN</keyword>
<feature type="domain" description="PAC" evidence="18">
    <location>
        <begin position="123"/>
        <end position="176"/>
    </location>
</feature>
<dbReference type="InterPro" id="IPR013656">
    <property type="entry name" value="PAS_4"/>
</dbReference>
<evidence type="ECO:0000256" key="9">
    <source>
        <dbReference type="ARBA" id="ARBA00022679"/>
    </source>
</evidence>
<dbReference type="PROSITE" id="PS50112">
    <property type="entry name" value="PAS"/>
    <property type="match status" value="1"/>
</dbReference>
<keyword evidence="4" id="KW-0600">Photoreceptor protein</keyword>
<dbReference type="SMART" id="SM00086">
    <property type="entry name" value="PAC"/>
    <property type="match status" value="2"/>
</dbReference>
<dbReference type="Proteomes" id="UP001235269">
    <property type="component" value="Unassembled WGS sequence"/>
</dbReference>
<dbReference type="Pfam" id="PF07536">
    <property type="entry name" value="HWE_HK"/>
    <property type="match status" value="1"/>
</dbReference>
<evidence type="ECO:0000256" key="11">
    <source>
        <dbReference type="ARBA" id="ARBA00022741"/>
    </source>
</evidence>
<keyword evidence="16" id="KW-0675">Receptor</keyword>
<name>A0ABU0IDV0_9HYPH</name>
<feature type="domain" description="PAC" evidence="18">
    <location>
        <begin position="246"/>
        <end position="298"/>
    </location>
</feature>
<dbReference type="InterPro" id="IPR001610">
    <property type="entry name" value="PAC"/>
</dbReference>
<sequence>MDRKGNMQAEIDTASDAFPRHAGKMADLIRGYDWTTSPLGPITGWSQELKQAVNIMLPAEVQIVMFWGPQFVALYNDAYAPTIGDKHPGALGRPAVENWTELWDDLEPLLSRVLEQGETVHAKDRPFYIERYGYPETVYFDISYSPVRNERGAVLGVFCIVRETTELKRAHDVERRLAAIIASSEDAIIGTDLDLKVTSWNAGAESLLGYRREEALGMPITLLFPEDESEEERSFMARIRAGERIPPRETVRRRKDGSLVDVSLTVSPIYDSLGELIGAAKIARDITDRKEAERMQAVLTRELNHRVKNLLATVTAIARQTLGRSPTGRDLSQAFEARLRSLATAHDLLTRANWEQADLSDIVTDVLAPYPSDRFNISGPKLNLPPKAVVAMTLALHELATNAAKYGALSNATGQITISWTVTQAETPLLDLAWIEQDGPEVLPPASRGFGSRLIENVLSAELKGEVRLDYPASGVTCRVTAQIAAEPA</sequence>
<keyword evidence="20" id="KW-1185">Reference proteome</keyword>
<comment type="catalytic activity">
    <reaction evidence="1">
        <text>ATP + protein L-histidine = ADP + protein N-phospho-L-histidine.</text>
        <dbReference type="EC" id="2.7.13.3"/>
    </reaction>
</comment>
<keyword evidence="6" id="KW-0716">Sensory transduction</keyword>
<organism evidence="19 20">
    <name type="scientific">Rhizobium paknamense</name>
    <dbReference type="NCBI Taxonomy" id="1206817"/>
    <lineage>
        <taxon>Bacteria</taxon>
        <taxon>Pseudomonadati</taxon>
        <taxon>Pseudomonadota</taxon>
        <taxon>Alphaproteobacteria</taxon>
        <taxon>Hyphomicrobiales</taxon>
        <taxon>Rhizobiaceae</taxon>
        <taxon>Rhizobium/Agrobacterium group</taxon>
        <taxon>Rhizobium</taxon>
    </lineage>
</organism>
<evidence type="ECO:0000256" key="10">
    <source>
        <dbReference type="ARBA" id="ARBA00022737"/>
    </source>
</evidence>
<protein>
    <recommendedName>
        <fullName evidence="3">Blue-light-activated histidine kinase</fullName>
        <ecNumber evidence="2">2.7.13.3</ecNumber>
    </recommendedName>
</protein>
<dbReference type="InterPro" id="IPR035965">
    <property type="entry name" value="PAS-like_dom_sf"/>
</dbReference>
<dbReference type="SUPFAM" id="SSF55785">
    <property type="entry name" value="PYP-like sensor domain (PAS domain)"/>
    <property type="match status" value="2"/>
</dbReference>
<dbReference type="SMART" id="SM00911">
    <property type="entry name" value="HWE_HK"/>
    <property type="match status" value="1"/>
</dbReference>
<keyword evidence="11" id="KW-0547">Nucleotide-binding</keyword>
<keyword evidence="14" id="KW-0157">Chromophore</keyword>
<evidence type="ECO:0000259" key="18">
    <source>
        <dbReference type="PROSITE" id="PS50113"/>
    </source>
</evidence>
<evidence type="ECO:0000256" key="7">
    <source>
        <dbReference type="ARBA" id="ARBA00022630"/>
    </source>
</evidence>
<evidence type="ECO:0000256" key="3">
    <source>
        <dbReference type="ARBA" id="ARBA00021740"/>
    </source>
</evidence>
<proteinExistence type="predicted"/>
<dbReference type="Gene3D" id="3.30.565.10">
    <property type="entry name" value="Histidine kinase-like ATPase, C-terminal domain"/>
    <property type="match status" value="1"/>
</dbReference>
<reference evidence="19 20" key="1">
    <citation type="submission" date="2023-07" db="EMBL/GenBank/DDBJ databases">
        <title>Genomic Encyclopedia of Type Strains, Phase IV (KMG-IV): sequencing the most valuable type-strain genomes for metagenomic binning, comparative biology and taxonomic classification.</title>
        <authorList>
            <person name="Goeker M."/>
        </authorList>
    </citation>
    <scope>NUCLEOTIDE SEQUENCE [LARGE SCALE GENOMIC DNA]</scope>
    <source>
        <strain evidence="19 20">DSM 100301</strain>
    </source>
</reference>
<dbReference type="InterPro" id="IPR036890">
    <property type="entry name" value="HATPase_C_sf"/>
</dbReference>
<evidence type="ECO:0000256" key="5">
    <source>
        <dbReference type="ARBA" id="ARBA00022553"/>
    </source>
</evidence>
<accession>A0ABU0IDV0</accession>
<evidence type="ECO:0000256" key="1">
    <source>
        <dbReference type="ARBA" id="ARBA00000085"/>
    </source>
</evidence>
<dbReference type="InterPro" id="IPR000014">
    <property type="entry name" value="PAS"/>
</dbReference>
<keyword evidence="5" id="KW-0597">Phosphoprotein</keyword>
<dbReference type="CDD" id="cd00130">
    <property type="entry name" value="PAS"/>
    <property type="match status" value="1"/>
</dbReference>
<evidence type="ECO:0000256" key="6">
    <source>
        <dbReference type="ARBA" id="ARBA00022606"/>
    </source>
</evidence>
<keyword evidence="10" id="KW-0677">Repeat</keyword>
<dbReference type="Gene3D" id="3.30.450.20">
    <property type="entry name" value="PAS domain"/>
    <property type="match status" value="2"/>
</dbReference>
<evidence type="ECO:0000256" key="12">
    <source>
        <dbReference type="ARBA" id="ARBA00022777"/>
    </source>
</evidence>
<evidence type="ECO:0000256" key="4">
    <source>
        <dbReference type="ARBA" id="ARBA00022543"/>
    </source>
</evidence>
<evidence type="ECO:0000313" key="19">
    <source>
        <dbReference type="EMBL" id="MDQ0455872.1"/>
    </source>
</evidence>
<dbReference type="SMART" id="SM00091">
    <property type="entry name" value="PAS"/>
    <property type="match status" value="1"/>
</dbReference>
<evidence type="ECO:0000256" key="2">
    <source>
        <dbReference type="ARBA" id="ARBA00012438"/>
    </source>
</evidence>
<evidence type="ECO:0000256" key="8">
    <source>
        <dbReference type="ARBA" id="ARBA00022643"/>
    </source>
</evidence>
<keyword evidence="13" id="KW-0067">ATP-binding</keyword>
<evidence type="ECO:0000256" key="13">
    <source>
        <dbReference type="ARBA" id="ARBA00022840"/>
    </source>
</evidence>
<evidence type="ECO:0000259" key="17">
    <source>
        <dbReference type="PROSITE" id="PS50112"/>
    </source>
</evidence>
<dbReference type="Pfam" id="PF00989">
    <property type="entry name" value="PAS"/>
    <property type="match status" value="1"/>
</dbReference>
<keyword evidence="12" id="KW-0418">Kinase</keyword>
<dbReference type="PROSITE" id="PS50113">
    <property type="entry name" value="PAC"/>
    <property type="match status" value="2"/>
</dbReference>
<dbReference type="PANTHER" id="PTHR41523:SF8">
    <property type="entry name" value="ETHYLENE RESPONSE SENSOR PROTEIN"/>
    <property type="match status" value="1"/>
</dbReference>
<evidence type="ECO:0000256" key="15">
    <source>
        <dbReference type="ARBA" id="ARBA00023026"/>
    </source>
</evidence>
<keyword evidence="7" id="KW-0285">Flavoprotein</keyword>
<keyword evidence="9" id="KW-0808">Transferase</keyword>
<dbReference type="EC" id="2.7.13.3" evidence="2"/>